<proteinExistence type="inferred from homology"/>
<sequence length="647" mass="69903">MTNALLTKGTNTSIAAVGDSPPTITVTIEVRSDCGLITDASVLLLGDDGRVRSSDDLIFYNQATGADGCVRLLDREADSIDDASRDTIRIDLAEISPDIARIVVGASVDDPETSFGLATAASLIVSVDTDTIATFPIDGLSAERALLFGEVYRRGDDWRIRAIGQGYENGLEALVTDFGVEVDNDSEHSTGQEQSSADSGDGGEHKTTPSNVQMRRRRRAVRLPADWADRTNAYLSLSGDDGPYHRASLFPAVHSKASTNHEQRATSIMLATMEVVREFGRAVLAQIGAPSGRVESFVEPEFTMNGIEARPDGLIRVTRGSTMWTALVEVKIGSRRLDDDQVNAYLTVAKANRFDAVITISGDLPPTAGDWGVTPDPKAIKSVALHHISWEEIIATAATTLDHTGIENRERRRLLREFLEFAIHPASGMQTFDDMGKHWVHVRDGVKTRTIGPTDAAARDVCDNFDRLIRHTGLTLSALIGQRVQAIPPAEHRDAVSRVRQLADSGQLFGTLRTAGLVGPLVIESDLTRDRTVCSITVPAPREGRPLTHVNWLLRQLPGAGSKTRIVSHHSGTKETTAVLLGKAREDPSVLVPGNGRNIREFTVSVDSSTGTKRAGTSGGFATAFTQFALVFYDEIASVLKTPTRNA</sequence>
<gene>
    <name evidence="4" type="ORF">BKA16_000036</name>
</gene>
<dbReference type="InterPro" id="IPR051324">
    <property type="entry name" value="Stress/Tellurium_Resist"/>
</dbReference>
<dbReference type="Pfam" id="PF02342">
    <property type="entry name" value="TerD"/>
    <property type="match status" value="1"/>
</dbReference>
<reference evidence="4 5" key="1">
    <citation type="submission" date="2020-08" db="EMBL/GenBank/DDBJ databases">
        <title>Sequencing the genomes of 1000 actinobacteria strains.</title>
        <authorList>
            <person name="Klenk H.-P."/>
        </authorList>
    </citation>
    <scope>NUCLEOTIDE SEQUENCE [LARGE SCALE GENOMIC DNA]</scope>
    <source>
        <strain evidence="4 5">DSM 45298</strain>
    </source>
</reference>
<comment type="similarity">
    <text evidence="1">Belongs to the CAPAB/TerDEXZ family.</text>
</comment>
<dbReference type="InterPro" id="IPR003325">
    <property type="entry name" value="TerD"/>
</dbReference>
<dbReference type="RefSeq" id="WP_183368667.1">
    <property type="nucleotide sequence ID" value="NZ_BAABHL010000111.1"/>
</dbReference>
<dbReference type="CDD" id="cd06974">
    <property type="entry name" value="TerD_like"/>
    <property type="match status" value="1"/>
</dbReference>
<dbReference type="AlphaFoldDB" id="A0A840ESZ6"/>
<dbReference type="EMBL" id="JACIFP010000001">
    <property type="protein sequence ID" value="MBB4133484.1"/>
    <property type="molecule type" value="Genomic_DNA"/>
</dbReference>
<organism evidence="4 5">
    <name type="scientific">Gordonia humi</name>
    <dbReference type="NCBI Taxonomy" id="686429"/>
    <lineage>
        <taxon>Bacteria</taxon>
        <taxon>Bacillati</taxon>
        <taxon>Actinomycetota</taxon>
        <taxon>Actinomycetes</taxon>
        <taxon>Mycobacteriales</taxon>
        <taxon>Gordoniaceae</taxon>
        <taxon>Gordonia</taxon>
    </lineage>
</organism>
<dbReference type="Gene3D" id="2.60.60.30">
    <property type="entry name" value="sav2460 like domains"/>
    <property type="match status" value="1"/>
</dbReference>
<protein>
    <submittedName>
        <fullName evidence="4">Stress response protein SCP2</fullName>
    </submittedName>
</protein>
<dbReference type="PANTHER" id="PTHR32097">
    <property type="entry name" value="CAMP-BINDING PROTEIN 1-RELATED"/>
    <property type="match status" value="1"/>
</dbReference>
<evidence type="ECO:0000259" key="3">
    <source>
        <dbReference type="Pfam" id="PF02342"/>
    </source>
</evidence>
<feature type="region of interest" description="Disordered" evidence="2">
    <location>
        <begin position="183"/>
        <end position="218"/>
    </location>
</feature>
<evidence type="ECO:0000256" key="1">
    <source>
        <dbReference type="ARBA" id="ARBA00008775"/>
    </source>
</evidence>
<evidence type="ECO:0000313" key="5">
    <source>
        <dbReference type="Proteomes" id="UP000551501"/>
    </source>
</evidence>
<feature type="domain" description="TerD" evidence="3">
    <location>
        <begin position="6"/>
        <end position="178"/>
    </location>
</feature>
<accession>A0A840ESZ6</accession>
<evidence type="ECO:0000256" key="2">
    <source>
        <dbReference type="SAM" id="MobiDB-lite"/>
    </source>
</evidence>
<dbReference type="Proteomes" id="UP000551501">
    <property type="component" value="Unassembled WGS sequence"/>
</dbReference>
<keyword evidence="5" id="KW-1185">Reference proteome</keyword>
<evidence type="ECO:0000313" key="4">
    <source>
        <dbReference type="EMBL" id="MBB4133484.1"/>
    </source>
</evidence>
<comment type="caution">
    <text evidence="4">The sequence shown here is derived from an EMBL/GenBank/DDBJ whole genome shotgun (WGS) entry which is preliminary data.</text>
</comment>
<dbReference type="PANTHER" id="PTHR32097:SF4">
    <property type="entry name" value="GENERAL STRESS PROTEIN 16U"/>
    <property type="match status" value="1"/>
</dbReference>
<name>A0A840ESZ6_9ACTN</name>